<dbReference type="Gene3D" id="3.10.450.50">
    <property type="match status" value="1"/>
</dbReference>
<dbReference type="EC" id="4.2.1.-" evidence="2"/>
<dbReference type="Proteomes" id="UP000584374">
    <property type="component" value="Unassembled WGS sequence"/>
</dbReference>
<sequence length="149" mass="16525">MPEESSPRHVVRAELEQFYAEQMAMLDEGDATSWVDTFTEDGSFVPPNGAPEVKGRTALREGTDQTITRLSDAGTVRRHVLTNLNLVALEYGQAQTVAYVLVVDSTKGESQITTSTVMRDELTSDGTRWRVARRVVRRDDLAAADQIEP</sequence>
<keyword evidence="2" id="KW-0456">Lyase</keyword>
<name>A0A840QAK0_9PSEU</name>
<dbReference type="CDD" id="cd00531">
    <property type="entry name" value="NTF2_like"/>
    <property type="match status" value="1"/>
</dbReference>
<dbReference type="GO" id="GO:0016829">
    <property type="term" value="F:lyase activity"/>
    <property type="evidence" value="ECO:0007669"/>
    <property type="project" value="UniProtKB-KW"/>
</dbReference>
<accession>A0A840QAK0</accession>
<organism evidence="2 3">
    <name type="scientific">Saccharopolyspora phatthalungensis</name>
    <dbReference type="NCBI Taxonomy" id="664693"/>
    <lineage>
        <taxon>Bacteria</taxon>
        <taxon>Bacillati</taxon>
        <taxon>Actinomycetota</taxon>
        <taxon>Actinomycetes</taxon>
        <taxon>Pseudonocardiales</taxon>
        <taxon>Pseudonocardiaceae</taxon>
        <taxon>Saccharopolyspora</taxon>
    </lineage>
</organism>
<protein>
    <submittedName>
        <fullName evidence="2">Bifunctional aromatase (Cyclase/dehydratase)</fullName>
        <ecNumber evidence="2">4.2.1.-</ecNumber>
    </submittedName>
</protein>
<dbReference type="InterPro" id="IPR032710">
    <property type="entry name" value="NTF2-like_dom_sf"/>
</dbReference>
<dbReference type="Pfam" id="PF13577">
    <property type="entry name" value="SnoaL_4"/>
    <property type="match status" value="1"/>
</dbReference>
<reference evidence="2 3" key="1">
    <citation type="submission" date="2020-08" db="EMBL/GenBank/DDBJ databases">
        <title>Sequencing the genomes of 1000 actinobacteria strains.</title>
        <authorList>
            <person name="Klenk H.-P."/>
        </authorList>
    </citation>
    <scope>NUCLEOTIDE SEQUENCE [LARGE SCALE GENOMIC DNA]</scope>
    <source>
        <strain evidence="2 3">DSM 45584</strain>
    </source>
</reference>
<evidence type="ECO:0000313" key="3">
    <source>
        <dbReference type="Proteomes" id="UP000584374"/>
    </source>
</evidence>
<dbReference type="SUPFAM" id="SSF54427">
    <property type="entry name" value="NTF2-like"/>
    <property type="match status" value="1"/>
</dbReference>
<comment type="caution">
    <text evidence="2">The sequence shown here is derived from an EMBL/GenBank/DDBJ whole genome shotgun (WGS) entry which is preliminary data.</text>
</comment>
<dbReference type="InterPro" id="IPR037401">
    <property type="entry name" value="SnoaL-like"/>
</dbReference>
<dbReference type="RefSeq" id="WP_184727904.1">
    <property type="nucleotide sequence ID" value="NZ_JACHIW010000001.1"/>
</dbReference>
<evidence type="ECO:0000259" key="1">
    <source>
        <dbReference type="Pfam" id="PF13577"/>
    </source>
</evidence>
<dbReference type="AlphaFoldDB" id="A0A840QAK0"/>
<feature type="domain" description="SnoaL-like" evidence="1">
    <location>
        <begin position="12"/>
        <end position="134"/>
    </location>
</feature>
<evidence type="ECO:0000313" key="2">
    <source>
        <dbReference type="EMBL" id="MBB5156850.1"/>
    </source>
</evidence>
<proteinExistence type="predicted"/>
<gene>
    <name evidence="2" type="ORF">BJ970_004384</name>
</gene>
<dbReference type="EMBL" id="JACHIW010000001">
    <property type="protein sequence ID" value="MBB5156850.1"/>
    <property type="molecule type" value="Genomic_DNA"/>
</dbReference>
<keyword evidence="3" id="KW-1185">Reference proteome</keyword>